<sequence length="94" mass="10887">MDESEEEKQELHNPRCGRGRLKTIRTGQRGRPRKLYKEVRCSSSSNDEAGDAKAEDDIIEEREMAFTCVDGLRCKKLKILRKQTRGLKQSRTSF</sequence>
<dbReference type="EMBL" id="CH921013">
    <property type="protein sequence ID" value="EDW05001.1"/>
    <property type="molecule type" value="Genomic_DNA"/>
</dbReference>
<dbReference type="EMBL" id="CH924257">
    <property type="protein sequence ID" value="EDV90298.1"/>
    <property type="molecule type" value="Genomic_DNA"/>
</dbReference>
<accession>B4K369</accession>
<dbReference type="InParanoid" id="B4K369"/>
<feature type="region of interest" description="Disordered" evidence="1">
    <location>
        <begin position="1"/>
        <end position="54"/>
    </location>
</feature>
<reference evidence="3" key="2">
    <citation type="journal article" date="2008" name="Bioinformatics">
        <title>Assembly reconciliation.</title>
        <authorList>
            <person name="Zimin A.V."/>
            <person name="Smith D.R."/>
            <person name="Sutton G."/>
            <person name="Yorke J.A."/>
        </authorList>
    </citation>
    <scope>NUCLEOTIDE SEQUENCE</scope>
    <source>
        <strain evidence="3">TSC#15287-2541.00</strain>
    </source>
</reference>
<keyword evidence="4" id="KW-1185">Reference proteome</keyword>
<name>B4K369_DROGR</name>
<organism evidence="4">
    <name type="scientific">Drosophila grimshawi</name>
    <name type="common">Hawaiian fruit fly</name>
    <name type="synonym">Idiomyia grimshawi</name>
    <dbReference type="NCBI Taxonomy" id="7222"/>
    <lineage>
        <taxon>Eukaryota</taxon>
        <taxon>Metazoa</taxon>
        <taxon>Ecdysozoa</taxon>
        <taxon>Arthropoda</taxon>
        <taxon>Hexapoda</taxon>
        <taxon>Insecta</taxon>
        <taxon>Pterygota</taxon>
        <taxon>Neoptera</taxon>
        <taxon>Endopterygota</taxon>
        <taxon>Diptera</taxon>
        <taxon>Brachycera</taxon>
        <taxon>Muscomorpha</taxon>
        <taxon>Ephydroidea</taxon>
        <taxon>Drosophilidae</taxon>
        <taxon>Drosophila</taxon>
        <taxon>Hawaiian Drosophila</taxon>
    </lineage>
</organism>
<proteinExistence type="predicted"/>
<protein>
    <submittedName>
        <fullName evidence="2">GH22189</fullName>
    </submittedName>
    <submittedName>
        <fullName evidence="3">GH23538</fullName>
    </submittedName>
</protein>
<evidence type="ECO:0000256" key="1">
    <source>
        <dbReference type="SAM" id="MobiDB-lite"/>
    </source>
</evidence>
<dbReference type="HOGENOM" id="CLU_2388499_0_0_1"/>
<reference evidence="3" key="3">
    <citation type="submission" date="2008-06" db="EMBL/GenBank/DDBJ databases">
        <authorList>
            <consortium name="FlyBase"/>
        </authorList>
    </citation>
    <scope>NUCLEOTIDE SEQUENCE</scope>
    <source>
        <strain evidence="3">TSC#15287-2541.00</strain>
    </source>
</reference>
<evidence type="ECO:0000313" key="4">
    <source>
        <dbReference type="Proteomes" id="UP000001070"/>
    </source>
</evidence>
<feature type="compositionally biased region" description="Basic residues" evidence="1">
    <location>
        <begin position="15"/>
        <end position="34"/>
    </location>
</feature>
<dbReference type="AlphaFoldDB" id="B4K369"/>
<evidence type="ECO:0000313" key="2">
    <source>
        <dbReference type="EMBL" id="EDV90298.1"/>
    </source>
</evidence>
<gene>
    <name evidence="3" type="primary">Dgri\GH23538</name>
    <name evidence="2" type="synonym">Dgri\GH22189</name>
    <name evidence="2" type="ORF">Dgri_GH22189</name>
    <name evidence="3" type="ORF">Dgri_GH23538</name>
    <name evidence="3" type="ORF">GH22189</name>
    <name evidence="3" type="ORF">GH23538</name>
</gene>
<evidence type="ECO:0000313" key="3">
    <source>
        <dbReference type="EMBL" id="EDW05001.1"/>
    </source>
</evidence>
<reference evidence="3 4" key="1">
    <citation type="journal article" date="2007" name="Nature">
        <title>Evolution of genes and genomes on the Drosophila phylogeny.</title>
        <authorList>
            <consortium name="Drosophila 12 Genomes Consortium"/>
            <person name="Clark A.G."/>
            <person name="Eisen M.B."/>
            <person name="Smith D.R."/>
            <person name="Bergman C.M."/>
            <person name="Oliver B."/>
            <person name="Markow T.A."/>
            <person name="Kaufman T.C."/>
            <person name="Kellis M."/>
            <person name="Gelbart W."/>
            <person name="Iyer V.N."/>
            <person name="Pollard D.A."/>
            <person name="Sackton T.B."/>
            <person name="Larracuente A.M."/>
            <person name="Singh N.D."/>
            <person name="Abad J.P."/>
            <person name="Abt D.N."/>
            <person name="Adryan B."/>
            <person name="Aguade M."/>
            <person name="Akashi H."/>
            <person name="Anderson W.W."/>
            <person name="Aquadro C.F."/>
            <person name="Ardell D.H."/>
            <person name="Arguello R."/>
            <person name="Artieri C.G."/>
            <person name="Barbash D.A."/>
            <person name="Barker D."/>
            <person name="Barsanti P."/>
            <person name="Batterham P."/>
            <person name="Batzoglou S."/>
            <person name="Begun D."/>
            <person name="Bhutkar A."/>
            <person name="Blanco E."/>
            <person name="Bosak S.A."/>
            <person name="Bradley R.K."/>
            <person name="Brand A.D."/>
            <person name="Brent M.R."/>
            <person name="Brooks A.N."/>
            <person name="Brown R.H."/>
            <person name="Butlin R.K."/>
            <person name="Caggese C."/>
            <person name="Calvi B.R."/>
            <person name="Bernardo de Carvalho A."/>
            <person name="Caspi A."/>
            <person name="Castrezana S."/>
            <person name="Celniker S.E."/>
            <person name="Chang J.L."/>
            <person name="Chapple C."/>
            <person name="Chatterji S."/>
            <person name="Chinwalla A."/>
            <person name="Civetta A."/>
            <person name="Clifton S.W."/>
            <person name="Comeron J.M."/>
            <person name="Costello J.C."/>
            <person name="Coyne J.A."/>
            <person name="Daub J."/>
            <person name="David R.G."/>
            <person name="Delcher A.L."/>
            <person name="Delehaunty K."/>
            <person name="Do C.B."/>
            <person name="Ebling H."/>
            <person name="Edwards K."/>
            <person name="Eickbush T."/>
            <person name="Evans J.D."/>
            <person name="Filipski A."/>
            <person name="Findeiss S."/>
            <person name="Freyhult E."/>
            <person name="Fulton L."/>
            <person name="Fulton R."/>
            <person name="Garcia A.C."/>
            <person name="Gardiner A."/>
            <person name="Garfield D.A."/>
            <person name="Garvin B.E."/>
            <person name="Gibson G."/>
            <person name="Gilbert D."/>
            <person name="Gnerre S."/>
            <person name="Godfrey J."/>
            <person name="Good R."/>
            <person name="Gotea V."/>
            <person name="Gravely B."/>
            <person name="Greenberg A.J."/>
            <person name="Griffiths-Jones S."/>
            <person name="Gross S."/>
            <person name="Guigo R."/>
            <person name="Gustafson E.A."/>
            <person name="Haerty W."/>
            <person name="Hahn M.W."/>
            <person name="Halligan D.L."/>
            <person name="Halpern A.L."/>
            <person name="Halter G.M."/>
            <person name="Han M.V."/>
            <person name="Heger A."/>
            <person name="Hillier L."/>
            <person name="Hinrichs A.S."/>
            <person name="Holmes I."/>
            <person name="Hoskins R.A."/>
            <person name="Hubisz M.J."/>
            <person name="Hultmark D."/>
            <person name="Huntley M.A."/>
            <person name="Jaffe D.B."/>
            <person name="Jagadeeshan S."/>
            <person name="Jeck W.R."/>
            <person name="Johnson J."/>
            <person name="Jones C.D."/>
            <person name="Jordan W.C."/>
            <person name="Karpen G.H."/>
            <person name="Kataoka E."/>
            <person name="Keightley P.D."/>
            <person name="Kheradpour P."/>
            <person name="Kirkness E.F."/>
            <person name="Koerich L.B."/>
            <person name="Kristiansen K."/>
            <person name="Kudrna D."/>
            <person name="Kulathinal R.J."/>
            <person name="Kumar S."/>
            <person name="Kwok R."/>
            <person name="Lander E."/>
            <person name="Langley C.H."/>
            <person name="Lapoint R."/>
            <person name="Lazzaro B.P."/>
            <person name="Lee S.J."/>
            <person name="Levesque L."/>
            <person name="Li R."/>
            <person name="Lin C.F."/>
            <person name="Lin M.F."/>
            <person name="Lindblad-Toh K."/>
            <person name="Llopart A."/>
            <person name="Long M."/>
            <person name="Low L."/>
            <person name="Lozovsky E."/>
            <person name="Lu J."/>
            <person name="Luo M."/>
            <person name="Machado C.A."/>
            <person name="Makalowski W."/>
            <person name="Marzo M."/>
            <person name="Matsuda M."/>
            <person name="Matzkin L."/>
            <person name="McAllister B."/>
            <person name="McBride C.S."/>
            <person name="McKernan B."/>
            <person name="McKernan K."/>
            <person name="Mendez-Lago M."/>
            <person name="Minx P."/>
            <person name="Mollenhauer M.U."/>
            <person name="Montooth K."/>
            <person name="Mount S.M."/>
            <person name="Mu X."/>
            <person name="Myers E."/>
            <person name="Negre B."/>
            <person name="Newfeld S."/>
            <person name="Nielsen R."/>
            <person name="Noor M.A."/>
            <person name="O'Grady P."/>
            <person name="Pachter L."/>
            <person name="Papaceit M."/>
            <person name="Parisi M.J."/>
            <person name="Parisi M."/>
            <person name="Parts L."/>
            <person name="Pedersen J.S."/>
            <person name="Pesole G."/>
            <person name="Phillippy A.M."/>
            <person name="Ponting C.P."/>
            <person name="Pop M."/>
            <person name="Porcelli D."/>
            <person name="Powell J.R."/>
            <person name="Prohaska S."/>
            <person name="Pruitt K."/>
            <person name="Puig M."/>
            <person name="Quesneville H."/>
            <person name="Ram K.R."/>
            <person name="Rand D."/>
            <person name="Rasmussen M.D."/>
            <person name="Reed L.K."/>
            <person name="Reenan R."/>
            <person name="Reily A."/>
            <person name="Remington K.A."/>
            <person name="Rieger T.T."/>
            <person name="Ritchie M.G."/>
            <person name="Robin C."/>
            <person name="Rogers Y.H."/>
            <person name="Rohde C."/>
            <person name="Rozas J."/>
            <person name="Rubenfield M.J."/>
            <person name="Ruiz A."/>
            <person name="Russo S."/>
            <person name="Salzberg S.L."/>
            <person name="Sanchez-Gracia A."/>
            <person name="Saranga D.J."/>
            <person name="Sato H."/>
            <person name="Schaeffer S.W."/>
            <person name="Schatz M.C."/>
            <person name="Schlenke T."/>
            <person name="Schwartz R."/>
            <person name="Segarra C."/>
            <person name="Singh R.S."/>
            <person name="Sirot L."/>
            <person name="Sirota M."/>
            <person name="Sisneros N.B."/>
            <person name="Smith C.D."/>
            <person name="Smith T.F."/>
            <person name="Spieth J."/>
            <person name="Stage D.E."/>
            <person name="Stark A."/>
            <person name="Stephan W."/>
            <person name="Strausberg R.L."/>
            <person name="Strempel S."/>
            <person name="Sturgill D."/>
            <person name="Sutton G."/>
            <person name="Sutton G.G."/>
            <person name="Tao W."/>
            <person name="Teichmann S."/>
            <person name="Tobari Y.N."/>
            <person name="Tomimura Y."/>
            <person name="Tsolas J.M."/>
            <person name="Valente V.L."/>
            <person name="Venter E."/>
            <person name="Venter J.C."/>
            <person name="Vicario S."/>
            <person name="Vieira F.G."/>
            <person name="Vilella A.J."/>
            <person name="Villasante A."/>
            <person name="Walenz B."/>
            <person name="Wang J."/>
            <person name="Wasserman M."/>
            <person name="Watts T."/>
            <person name="Wilson D."/>
            <person name="Wilson R.K."/>
            <person name="Wing R.A."/>
            <person name="Wolfner M.F."/>
            <person name="Wong A."/>
            <person name="Wong G.K."/>
            <person name="Wu C.I."/>
            <person name="Wu G."/>
            <person name="Yamamoto D."/>
            <person name="Yang H.P."/>
            <person name="Yang S.P."/>
            <person name="Yorke J.A."/>
            <person name="Yoshida K."/>
            <person name="Zdobnov E."/>
            <person name="Zhang P."/>
            <person name="Zhang Y."/>
            <person name="Zimin A.V."/>
            <person name="Baldwin J."/>
            <person name="Abdouelleil A."/>
            <person name="Abdulkadir J."/>
            <person name="Abebe A."/>
            <person name="Abera B."/>
            <person name="Abreu J."/>
            <person name="Acer S.C."/>
            <person name="Aftuck L."/>
            <person name="Alexander A."/>
            <person name="An P."/>
            <person name="Anderson E."/>
            <person name="Anderson S."/>
            <person name="Arachi H."/>
            <person name="Azer M."/>
            <person name="Bachantsang P."/>
            <person name="Barry A."/>
            <person name="Bayul T."/>
            <person name="Berlin A."/>
            <person name="Bessette D."/>
            <person name="Bloom T."/>
            <person name="Blye J."/>
            <person name="Boguslavskiy L."/>
            <person name="Bonnet C."/>
            <person name="Boukhgalter B."/>
            <person name="Bourzgui I."/>
            <person name="Brown A."/>
            <person name="Cahill P."/>
            <person name="Channer S."/>
            <person name="Cheshatsang Y."/>
            <person name="Chuda L."/>
            <person name="Citroen M."/>
            <person name="Collymore A."/>
            <person name="Cooke P."/>
            <person name="Costello M."/>
            <person name="D'Aco K."/>
            <person name="Daza R."/>
            <person name="De Haan G."/>
            <person name="DeGray S."/>
            <person name="DeMaso C."/>
            <person name="Dhargay N."/>
            <person name="Dooley K."/>
            <person name="Dooley E."/>
            <person name="Doricent M."/>
            <person name="Dorje P."/>
            <person name="Dorjee K."/>
            <person name="Dupes A."/>
            <person name="Elong R."/>
            <person name="Falk J."/>
            <person name="Farina A."/>
            <person name="Faro S."/>
            <person name="Ferguson D."/>
            <person name="Fisher S."/>
            <person name="Foley C.D."/>
            <person name="Franke A."/>
            <person name="Friedrich D."/>
            <person name="Gadbois L."/>
            <person name="Gearin G."/>
            <person name="Gearin C.R."/>
            <person name="Giannoukos G."/>
            <person name="Goode T."/>
            <person name="Graham J."/>
            <person name="Grandbois E."/>
            <person name="Grewal S."/>
            <person name="Gyaltsen K."/>
            <person name="Hafez N."/>
            <person name="Hagos B."/>
            <person name="Hall J."/>
            <person name="Henson C."/>
            <person name="Hollinger A."/>
            <person name="Honan T."/>
            <person name="Huard M.D."/>
            <person name="Hughes L."/>
            <person name="Hurhula B."/>
            <person name="Husby M.E."/>
            <person name="Kamat A."/>
            <person name="Kanga B."/>
            <person name="Kashin S."/>
            <person name="Khazanovich D."/>
            <person name="Kisner P."/>
            <person name="Lance K."/>
            <person name="Lara M."/>
            <person name="Lee W."/>
            <person name="Lennon N."/>
            <person name="Letendre F."/>
            <person name="LeVine R."/>
            <person name="Lipovsky A."/>
            <person name="Liu X."/>
            <person name="Liu J."/>
            <person name="Liu S."/>
            <person name="Lokyitsang T."/>
            <person name="Lokyitsang Y."/>
            <person name="Lubonja R."/>
            <person name="Lui A."/>
            <person name="MacDonald P."/>
            <person name="Magnisalis V."/>
            <person name="Maru K."/>
            <person name="Matthews C."/>
            <person name="McCusker W."/>
            <person name="McDonough S."/>
            <person name="Mehta T."/>
            <person name="Meldrim J."/>
            <person name="Meneus L."/>
            <person name="Mihai O."/>
            <person name="Mihalev A."/>
            <person name="Mihova T."/>
            <person name="Mittelman R."/>
            <person name="Mlenga V."/>
            <person name="Montmayeur A."/>
            <person name="Mulrain L."/>
            <person name="Navidi A."/>
            <person name="Naylor J."/>
            <person name="Negash T."/>
            <person name="Nguyen T."/>
            <person name="Nguyen N."/>
            <person name="Nicol R."/>
            <person name="Norbu C."/>
            <person name="Norbu N."/>
            <person name="Novod N."/>
            <person name="O'Neill B."/>
            <person name="Osman S."/>
            <person name="Markiewicz E."/>
            <person name="Oyono O.L."/>
            <person name="Patti C."/>
            <person name="Phunkhang P."/>
            <person name="Pierre F."/>
            <person name="Priest M."/>
            <person name="Raghuraman S."/>
            <person name="Rege F."/>
            <person name="Reyes R."/>
            <person name="Rise C."/>
            <person name="Rogov P."/>
            <person name="Ross K."/>
            <person name="Ryan E."/>
            <person name="Settipalli S."/>
            <person name="Shea T."/>
            <person name="Sherpa N."/>
            <person name="Shi L."/>
            <person name="Shih D."/>
            <person name="Sparrow T."/>
            <person name="Spaulding J."/>
            <person name="Stalker J."/>
            <person name="Stange-Thomann N."/>
            <person name="Stavropoulos S."/>
            <person name="Stone C."/>
            <person name="Strader C."/>
            <person name="Tesfaye S."/>
            <person name="Thomson T."/>
            <person name="Thoulutsang Y."/>
            <person name="Thoulutsang D."/>
            <person name="Topham K."/>
            <person name="Topping I."/>
            <person name="Tsamla T."/>
            <person name="Vassiliev H."/>
            <person name="Vo A."/>
            <person name="Wangchuk T."/>
            <person name="Wangdi T."/>
            <person name="Weiand M."/>
            <person name="Wilkinson J."/>
            <person name="Wilson A."/>
            <person name="Yadav S."/>
            <person name="Young G."/>
            <person name="Yu Q."/>
            <person name="Zembek L."/>
            <person name="Zhong D."/>
            <person name="Zimmer A."/>
            <person name="Zwirko Z."/>
            <person name="Jaffe D.B."/>
            <person name="Alvarez P."/>
            <person name="Brockman W."/>
            <person name="Butler J."/>
            <person name="Chin C."/>
            <person name="Gnerre S."/>
            <person name="Grabherr M."/>
            <person name="Kleber M."/>
            <person name="Mauceli E."/>
            <person name="MacCallum I."/>
        </authorList>
    </citation>
    <scope>NUCLEOTIDE SEQUENCE [LARGE SCALE GENOMIC DNA]</scope>
    <source>
        <strain evidence="3">TSC#15287-2541.00</strain>
        <strain evidence="4">Tucson 15287-2541.00</strain>
    </source>
</reference>
<dbReference type="Proteomes" id="UP000001070">
    <property type="component" value="Unassembled WGS sequence"/>
</dbReference>